<accession>A0ABQ0LSS5</accession>
<proteinExistence type="predicted"/>
<protein>
    <submittedName>
        <fullName evidence="1">Uncharacterized protein</fullName>
    </submittedName>
</protein>
<reference evidence="1" key="1">
    <citation type="submission" date="2014-09" db="EMBL/GenBank/DDBJ databases">
        <title>Genome sequence of the luminous mushroom Mycena chlorophos for searching fungal bioluminescence genes.</title>
        <authorList>
            <person name="Tanaka Y."/>
            <person name="Kasuga D."/>
            <person name="Oba Y."/>
            <person name="Hase S."/>
            <person name="Sato K."/>
            <person name="Oba Y."/>
            <person name="Sakakibara Y."/>
        </authorList>
    </citation>
    <scope>NUCLEOTIDE SEQUENCE</scope>
</reference>
<evidence type="ECO:0000313" key="2">
    <source>
        <dbReference type="Proteomes" id="UP000815677"/>
    </source>
</evidence>
<keyword evidence="2" id="KW-1185">Reference proteome</keyword>
<evidence type="ECO:0000313" key="1">
    <source>
        <dbReference type="EMBL" id="GAT54128.1"/>
    </source>
</evidence>
<organism evidence="1 2">
    <name type="scientific">Mycena chlorophos</name>
    <name type="common">Agaric fungus</name>
    <name type="synonym">Agaricus chlorophos</name>
    <dbReference type="NCBI Taxonomy" id="658473"/>
    <lineage>
        <taxon>Eukaryota</taxon>
        <taxon>Fungi</taxon>
        <taxon>Dikarya</taxon>
        <taxon>Basidiomycota</taxon>
        <taxon>Agaricomycotina</taxon>
        <taxon>Agaricomycetes</taxon>
        <taxon>Agaricomycetidae</taxon>
        <taxon>Agaricales</taxon>
        <taxon>Marasmiineae</taxon>
        <taxon>Mycenaceae</taxon>
        <taxon>Mycena</taxon>
    </lineage>
</organism>
<dbReference type="EMBL" id="DF848518">
    <property type="protein sequence ID" value="GAT54128.1"/>
    <property type="molecule type" value="Genomic_DNA"/>
</dbReference>
<dbReference type="Proteomes" id="UP000815677">
    <property type="component" value="Unassembled WGS sequence"/>
</dbReference>
<gene>
    <name evidence="1" type="ORF">MCHLO_11004</name>
</gene>
<name>A0ABQ0LSS5_MYCCL</name>
<sequence>MTGLIHLRLVGSPAFLPEVAQDFLACLTPNHEDPNGVLCPNLEVLELAGSSTVSDEYIVQFLRARAAHPDTVSLRKFRAVLARAKQGDLGGEVADLVRAGLELVLVYRPAQTAHRLKCSPLEGTERDSNFVNVKKEEEWLQEADPMRLD</sequence>